<keyword evidence="2" id="KW-1185">Reference proteome</keyword>
<name>A0A5C5VM80_9BACT</name>
<accession>A0A5C5VM80</accession>
<reference evidence="1 2" key="1">
    <citation type="submission" date="2019-02" db="EMBL/GenBank/DDBJ databases">
        <title>Deep-cultivation of Planctomycetes and their phenomic and genomic characterization uncovers novel biology.</title>
        <authorList>
            <person name="Wiegand S."/>
            <person name="Jogler M."/>
            <person name="Boedeker C."/>
            <person name="Pinto D."/>
            <person name="Vollmers J."/>
            <person name="Rivas-Marin E."/>
            <person name="Kohn T."/>
            <person name="Peeters S.H."/>
            <person name="Heuer A."/>
            <person name="Rast P."/>
            <person name="Oberbeckmann S."/>
            <person name="Bunk B."/>
            <person name="Jeske O."/>
            <person name="Meyerdierks A."/>
            <person name="Storesund J.E."/>
            <person name="Kallscheuer N."/>
            <person name="Luecker S."/>
            <person name="Lage O.M."/>
            <person name="Pohl T."/>
            <person name="Merkel B.J."/>
            <person name="Hornburger P."/>
            <person name="Mueller R.-W."/>
            <person name="Bruemmer F."/>
            <person name="Labrenz M."/>
            <person name="Spormann A.M."/>
            <person name="Op Den Camp H."/>
            <person name="Overmann J."/>
            <person name="Amann R."/>
            <person name="Jetten M.S.M."/>
            <person name="Mascher T."/>
            <person name="Medema M.H."/>
            <person name="Devos D.P."/>
            <person name="Kaster A.-K."/>
            <person name="Ovreas L."/>
            <person name="Rohde M."/>
            <person name="Galperin M.Y."/>
            <person name="Jogler C."/>
        </authorList>
    </citation>
    <scope>NUCLEOTIDE SEQUENCE [LARGE SCALE GENOMIC DNA]</scope>
    <source>
        <strain evidence="1 2">Enr8</strain>
    </source>
</reference>
<proteinExistence type="predicted"/>
<evidence type="ECO:0000313" key="2">
    <source>
        <dbReference type="Proteomes" id="UP000318878"/>
    </source>
</evidence>
<organism evidence="1 2">
    <name type="scientific">Blastopirellula retiformator</name>
    <dbReference type="NCBI Taxonomy" id="2527970"/>
    <lineage>
        <taxon>Bacteria</taxon>
        <taxon>Pseudomonadati</taxon>
        <taxon>Planctomycetota</taxon>
        <taxon>Planctomycetia</taxon>
        <taxon>Pirellulales</taxon>
        <taxon>Pirellulaceae</taxon>
        <taxon>Blastopirellula</taxon>
    </lineage>
</organism>
<dbReference type="Proteomes" id="UP000318878">
    <property type="component" value="Unassembled WGS sequence"/>
</dbReference>
<dbReference type="EMBL" id="SJPF01000001">
    <property type="protein sequence ID" value="TWT39618.1"/>
    <property type="molecule type" value="Genomic_DNA"/>
</dbReference>
<protein>
    <submittedName>
        <fullName evidence="1">Uncharacterized protein</fullName>
    </submittedName>
</protein>
<comment type="caution">
    <text evidence="1">The sequence shown here is derived from an EMBL/GenBank/DDBJ whole genome shotgun (WGS) entry which is preliminary data.</text>
</comment>
<gene>
    <name evidence="1" type="ORF">Enr8_13180</name>
</gene>
<dbReference type="RefSeq" id="WP_146429772.1">
    <property type="nucleotide sequence ID" value="NZ_SJPF01000001.1"/>
</dbReference>
<evidence type="ECO:0000313" key="1">
    <source>
        <dbReference type="EMBL" id="TWT39618.1"/>
    </source>
</evidence>
<dbReference type="OrthoDB" id="291110at2"/>
<dbReference type="AlphaFoldDB" id="A0A5C5VM80"/>
<sequence length="213" mass="23782">MVQLTFLVAVAAVSAHPGHGSTTRHLIPPSLREKPAVQAPANEIGTGVIKPSVAKANVVQPVKYNAPTVAAYPEETVIEVAPTELETSAVDISYAASPVDYTSGHGEAYFDRTSRRSDQYYHGCEQYYSFWSNHCMPAVWCCPGNMRQHFPYEASPHFYYYFRPYNAAMIAPQQVVAEQWVANPRLPYSNDVFEEVYRDFDAKFAPPAELITP</sequence>